<dbReference type="GO" id="GO:0003924">
    <property type="term" value="F:GTPase activity"/>
    <property type="evidence" value="ECO:0007669"/>
    <property type="project" value="InterPro"/>
</dbReference>
<dbReference type="SUPFAM" id="SSF52540">
    <property type="entry name" value="P-loop containing nucleoside triphosphate hydrolases"/>
    <property type="match status" value="5"/>
</dbReference>
<dbReference type="SMART" id="SM00176">
    <property type="entry name" value="RAN"/>
    <property type="match status" value="3"/>
</dbReference>
<dbReference type="InterPro" id="IPR027417">
    <property type="entry name" value="P-loop_NTPase"/>
</dbReference>
<gene>
    <name evidence="4" type="ORF">UJA718_LOCUS26013</name>
</gene>
<dbReference type="PROSITE" id="PS51420">
    <property type="entry name" value="RHO"/>
    <property type="match status" value="3"/>
</dbReference>
<dbReference type="GO" id="GO:0005525">
    <property type="term" value="F:GTP binding"/>
    <property type="evidence" value="ECO:0007669"/>
    <property type="project" value="UniProtKB-KW"/>
</dbReference>
<dbReference type="FunFam" id="3.40.50.300:FF:001129">
    <property type="entry name" value="ras-related protein Rab-44 isoform X2"/>
    <property type="match status" value="1"/>
</dbReference>
<name>A0A820V916_9BILA</name>
<keyword evidence="3" id="KW-0449">Lipoprotein</keyword>
<keyword evidence="1" id="KW-0547">Nucleotide-binding</keyword>
<evidence type="ECO:0000313" key="4">
    <source>
        <dbReference type="EMBL" id="CAF4496539.1"/>
    </source>
</evidence>
<sequence>MTNHNVKTIKLVIWDTAGQEKFQTIASSYYGGAHGIIIVLDVTNSARDSNIVAVFHCDRYAQMLLIGDSGVGKTSLLKRFTLDIFDESFHPTIGVEFTTNSVTINGKTLKLQICDTAFQERYRSITNAYYRGAQAVIIVFDVTKAESFDNLKMWLEELNQHLDQSVKNILVGNKYDLIYNRVVGRETAQKFADSLNIPYVETSAKGSMNVEEAFNILLTQIMSIPEAASSEKTAQQEPILDTATDTPEYYHLFKIILVGDYNDETFNENSITTLGVDFWGEEFDRHRLDATSVVIVGNKCDLTHERVIAAETIQKFVESAGVKYIETSAKNSINVEQVFQAIATEIMSTLQQAEPPPESKPVETPTPVKQNYDYLCKLIVVGDAGVGKSSILSRFADNTFDESYLATIGVDFKISKIERNGITIKLQIWDTAGQERFRTIISNHYRGAQGFIIVYDVTNAQSFENIKVWLDSIDRNANENAKKLLVGNKCDLTSSRVVDQTAVQKFADSLHIPYVEVSAKSSANIEQVFEIMGNEFMSTLPLTLGQQCESKTVKNTASATNEPNYLLKLVIIGDSAVGKSSLLSRYANNTLNESFIPTIGTDFACRTIQVDGKTTKISFWDTAGQEQFRTITNSYYRGADGIILMFDVTNRASFENIKMWLQNIEQHASNSVKKLLIGNKCDLVSRRVIDHDAIKELAESSGLSYMETSVKNAINVEQAISSFASEILATKTNPLPRLVSTIVQTSPVNQKSENKSFVSTKSNNSE</sequence>
<dbReference type="CDD" id="cd00154">
    <property type="entry name" value="Rab"/>
    <property type="match status" value="1"/>
</dbReference>
<keyword evidence="2" id="KW-0342">GTP-binding</keyword>
<dbReference type="PANTHER" id="PTHR47977">
    <property type="entry name" value="RAS-RELATED PROTEIN RAB"/>
    <property type="match status" value="1"/>
</dbReference>
<keyword evidence="5" id="KW-1185">Reference proteome</keyword>
<dbReference type="PROSITE" id="PS51419">
    <property type="entry name" value="RAB"/>
    <property type="match status" value="3"/>
</dbReference>
<evidence type="ECO:0000256" key="1">
    <source>
        <dbReference type="ARBA" id="ARBA00022741"/>
    </source>
</evidence>
<proteinExistence type="predicted"/>
<dbReference type="PRINTS" id="PR00449">
    <property type="entry name" value="RASTRNSFRMNG"/>
</dbReference>
<dbReference type="Pfam" id="PF00071">
    <property type="entry name" value="Ras"/>
    <property type="match status" value="5"/>
</dbReference>
<evidence type="ECO:0000256" key="3">
    <source>
        <dbReference type="ARBA" id="ARBA00023288"/>
    </source>
</evidence>
<dbReference type="SMART" id="SM00174">
    <property type="entry name" value="RHO"/>
    <property type="match status" value="3"/>
</dbReference>
<dbReference type="PROSITE" id="PS51421">
    <property type="entry name" value="RAS"/>
    <property type="match status" value="3"/>
</dbReference>
<protein>
    <submittedName>
        <fullName evidence="4">Uncharacterized protein</fullName>
    </submittedName>
</protein>
<dbReference type="SMART" id="SM00175">
    <property type="entry name" value="RAB"/>
    <property type="match status" value="4"/>
</dbReference>
<reference evidence="4" key="1">
    <citation type="submission" date="2021-02" db="EMBL/GenBank/DDBJ databases">
        <authorList>
            <person name="Nowell W R."/>
        </authorList>
    </citation>
    <scope>NUCLEOTIDE SEQUENCE</scope>
</reference>
<dbReference type="FunFam" id="3.40.50.300:FF:001447">
    <property type="entry name" value="Ras-related protein Rab-1B"/>
    <property type="match status" value="2"/>
</dbReference>
<dbReference type="SMART" id="SM00173">
    <property type="entry name" value="RAS"/>
    <property type="match status" value="3"/>
</dbReference>
<accession>A0A820V916</accession>
<dbReference type="AlphaFoldDB" id="A0A820V916"/>
<dbReference type="InterPro" id="IPR001806">
    <property type="entry name" value="Small_GTPase"/>
</dbReference>
<organism evidence="4 5">
    <name type="scientific">Rotaria socialis</name>
    <dbReference type="NCBI Taxonomy" id="392032"/>
    <lineage>
        <taxon>Eukaryota</taxon>
        <taxon>Metazoa</taxon>
        <taxon>Spiralia</taxon>
        <taxon>Gnathifera</taxon>
        <taxon>Rotifera</taxon>
        <taxon>Eurotatoria</taxon>
        <taxon>Bdelloidea</taxon>
        <taxon>Philodinida</taxon>
        <taxon>Philodinidae</taxon>
        <taxon>Rotaria</taxon>
    </lineage>
</organism>
<dbReference type="Gene3D" id="3.40.50.300">
    <property type="entry name" value="P-loop containing nucleotide triphosphate hydrolases"/>
    <property type="match status" value="5"/>
</dbReference>
<comment type="caution">
    <text evidence="4">The sequence shown here is derived from an EMBL/GenBank/DDBJ whole genome shotgun (WGS) entry which is preliminary data.</text>
</comment>
<dbReference type="NCBIfam" id="TIGR00231">
    <property type="entry name" value="small_GTP"/>
    <property type="match status" value="3"/>
</dbReference>
<dbReference type="Proteomes" id="UP000663873">
    <property type="component" value="Unassembled WGS sequence"/>
</dbReference>
<dbReference type="EMBL" id="CAJOBP010006603">
    <property type="protein sequence ID" value="CAF4496539.1"/>
    <property type="molecule type" value="Genomic_DNA"/>
</dbReference>
<dbReference type="InterPro" id="IPR005225">
    <property type="entry name" value="Small_GTP-bd"/>
</dbReference>
<dbReference type="InterPro" id="IPR050227">
    <property type="entry name" value="Rab"/>
</dbReference>
<dbReference type="PROSITE" id="PS51417">
    <property type="entry name" value="ARF"/>
    <property type="match status" value="1"/>
</dbReference>
<evidence type="ECO:0000313" key="5">
    <source>
        <dbReference type="Proteomes" id="UP000663873"/>
    </source>
</evidence>
<evidence type="ECO:0000256" key="2">
    <source>
        <dbReference type="ARBA" id="ARBA00023134"/>
    </source>
</evidence>